<keyword evidence="1" id="KW-0812">Transmembrane</keyword>
<reference evidence="2" key="1">
    <citation type="journal article" date="2014" name="Int. J. Syst. Evol. Microbiol.">
        <title>Complete genome sequence of Corynebacterium casei LMG S-19264T (=DSM 44701T), isolated from a smear-ripened cheese.</title>
        <authorList>
            <consortium name="US DOE Joint Genome Institute (JGI-PGF)"/>
            <person name="Walter F."/>
            <person name="Albersmeier A."/>
            <person name="Kalinowski J."/>
            <person name="Ruckert C."/>
        </authorList>
    </citation>
    <scope>NUCLEOTIDE SEQUENCE</scope>
    <source>
        <strain evidence="2">CGMCC 1.12408</strain>
    </source>
</reference>
<feature type="transmembrane region" description="Helical" evidence="1">
    <location>
        <begin position="110"/>
        <end position="127"/>
    </location>
</feature>
<dbReference type="EMBL" id="BMEY01000007">
    <property type="protein sequence ID" value="GGA74484.1"/>
    <property type="molecule type" value="Genomic_DNA"/>
</dbReference>
<dbReference type="Proteomes" id="UP000613512">
    <property type="component" value="Unassembled WGS sequence"/>
</dbReference>
<feature type="transmembrane region" description="Helical" evidence="1">
    <location>
        <begin position="133"/>
        <end position="155"/>
    </location>
</feature>
<organism evidence="2 3">
    <name type="scientific">Ornithinibacillus halotolerans</name>
    <dbReference type="NCBI Taxonomy" id="1274357"/>
    <lineage>
        <taxon>Bacteria</taxon>
        <taxon>Bacillati</taxon>
        <taxon>Bacillota</taxon>
        <taxon>Bacilli</taxon>
        <taxon>Bacillales</taxon>
        <taxon>Bacillaceae</taxon>
        <taxon>Ornithinibacillus</taxon>
    </lineage>
</organism>
<keyword evidence="1" id="KW-0472">Membrane</keyword>
<feature type="transmembrane region" description="Helical" evidence="1">
    <location>
        <begin position="12"/>
        <end position="33"/>
    </location>
</feature>
<comment type="caution">
    <text evidence="2">The sequence shown here is derived from an EMBL/GenBank/DDBJ whole genome shotgun (WGS) entry which is preliminary data.</text>
</comment>
<accession>A0A916RWK6</accession>
<feature type="transmembrane region" description="Helical" evidence="1">
    <location>
        <begin position="246"/>
        <end position="270"/>
    </location>
</feature>
<dbReference type="AlphaFoldDB" id="A0A916RWK6"/>
<name>A0A916RWK6_9BACI</name>
<feature type="transmembrane region" description="Helical" evidence="1">
    <location>
        <begin position="167"/>
        <end position="185"/>
    </location>
</feature>
<feature type="transmembrane region" description="Helical" evidence="1">
    <location>
        <begin position="65"/>
        <end position="98"/>
    </location>
</feature>
<protein>
    <recommendedName>
        <fullName evidence="4">DUF4129 domain-containing protein</fullName>
    </recommendedName>
</protein>
<evidence type="ECO:0000313" key="2">
    <source>
        <dbReference type="EMBL" id="GGA74484.1"/>
    </source>
</evidence>
<keyword evidence="1" id="KW-1133">Transmembrane helix</keyword>
<proteinExistence type="predicted"/>
<evidence type="ECO:0000313" key="3">
    <source>
        <dbReference type="Proteomes" id="UP000613512"/>
    </source>
</evidence>
<gene>
    <name evidence="2" type="ORF">GCM10008025_17770</name>
</gene>
<sequence>MKERRQFLTDQYHFIAEMMFISIVVLIPIHYYYDWIWGWNTFLPTIPLCLIFYWLEVKGVEYKQYYFIVPFLFMTYLLLKFTIFISLILSVLIIWRYLRIRQLLVSGRESLYIFITGVASLLAYFLTKETMSIIFFFFQLLIVIFGFMYSHVAVIEKKKESWFAFRFSLNLLSFLIVGGLIAYWISTQSYLLSAWNKVEYTLLSLVGRVTYLFQFLENFFSEMIGEGDSEITLIEQPKFEEDGFNLISLFAMSYFIIGLIIAIICVFILMKILKRDPSSHEGTGGRGVIGFLTNNLTTTSNFLKRFKYRRIGVKHPVRKLVHEFERKAIKNKVGRKKSETLREWFTRIGLQVDVNTYQKVRYGKMDVTEQEINQLKMELNRYKDN</sequence>
<evidence type="ECO:0000256" key="1">
    <source>
        <dbReference type="SAM" id="Phobius"/>
    </source>
</evidence>
<keyword evidence="3" id="KW-1185">Reference proteome</keyword>
<evidence type="ECO:0008006" key="4">
    <source>
        <dbReference type="Google" id="ProtNLM"/>
    </source>
</evidence>
<reference evidence="2" key="2">
    <citation type="submission" date="2020-09" db="EMBL/GenBank/DDBJ databases">
        <authorList>
            <person name="Sun Q."/>
            <person name="Zhou Y."/>
        </authorList>
    </citation>
    <scope>NUCLEOTIDE SEQUENCE</scope>
    <source>
        <strain evidence="2">CGMCC 1.12408</strain>
    </source>
</reference>